<dbReference type="Pfam" id="PF17766">
    <property type="entry name" value="fn3_6"/>
    <property type="match status" value="1"/>
</dbReference>
<dbReference type="InterPro" id="IPR003137">
    <property type="entry name" value="PA_domain"/>
</dbReference>
<dbReference type="InterPro" id="IPR046450">
    <property type="entry name" value="PA_dom_sf"/>
</dbReference>
<evidence type="ECO:0000256" key="1">
    <source>
        <dbReference type="ARBA" id="ARBA00004613"/>
    </source>
</evidence>
<dbReference type="Gene3D" id="3.50.30.30">
    <property type="match status" value="1"/>
</dbReference>
<evidence type="ECO:0000259" key="13">
    <source>
        <dbReference type="Pfam" id="PF02225"/>
    </source>
</evidence>
<dbReference type="InterPro" id="IPR041469">
    <property type="entry name" value="Subtilisin-like_FN3"/>
</dbReference>
<dbReference type="Gene3D" id="2.60.40.2310">
    <property type="match status" value="1"/>
</dbReference>
<dbReference type="PROSITE" id="PS51892">
    <property type="entry name" value="SUBTILASE"/>
    <property type="match status" value="1"/>
</dbReference>
<dbReference type="Gene3D" id="3.30.70.80">
    <property type="entry name" value="Peptidase S8 propeptide/proteinase inhibitor I9"/>
    <property type="match status" value="1"/>
</dbReference>
<dbReference type="PROSITE" id="PS00136">
    <property type="entry name" value="SUBTILASE_ASP"/>
    <property type="match status" value="1"/>
</dbReference>
<dbReference type="Pfam" id="PF02225">
    <property type="entry name" value="PA"/>
    <property type="match status" value="1"/>
</dbReference>
<evidence type="ECO:0000256" key="10">
    <source>
        <dbReference type="PROSITE-ProRule" id="PRU01240"/>
    </source>
</evidence>
<dbReference type="SUPFAM" id="SSF52025">
    <property type="entry name" value="PA domain"/>
    <property type="match status" value="1"/>
</dbReference>
<evidence type="ECO:0000256" key="3">
    <source>
        <dbReference type="ARBA" id="ARBA00022525"/>
    </source>
</evidence>
<feature type="domain" description="Subtilisin-like protease fibronectin type-III" evidence="15">
    <location>
        <begin position="683"/>
        <end position="780"/>
    </location>
</feature>
<dbReference type="AlphaFoldDB" id="A0A6P5ES66"/>
<feature type="domain" description="Inhibitor I9" evidence="14">
    <location>
        <begin position="67"/>
        <end position="145"/>
    </location>
</feature>
<proteinExistence type="inferred from homology"/>
<evidence type="ECO:0000256" key="7">
    <source>
        <dbReference type="ARBA" id="ARBA00022825"/>
    </source>
</evidence>
<name>A0A6P5ES66_ANACO</name>
<dbReference type="InterPro" id="IPR037045">
    <property type="entry name" value="S8pro/Inhibitor_I9_sf"/>
</dbReference>
<protein>
    <submittedName>
        <fullName evidence="17">Subtilisin-like protease SBT1.8</fullName>
    </submittedName>
</protein>
<evidence type="ECO:0000259" key="12">
    <source>
        <dbReference type="Pfam" id="PF00082"/>
    </source>
</evidence>
<dbReference type="CDD" id="cd04852">
    <property type="entry name" value="Peptidases_S8_3"/>
    <property type="match status" value="1"/>
</dbReference>
<keyword evidence="16" id="KW-1185">Reference proteome</keyword>
<feature type="chain" id="PRO_5028288852" evidence="11">
    <location>
        <begin position="23"/>
        <end position="783"/>
    </location>
</feature>
<dbReference type="GO" id="GO:0005576">
    <property type="term" value="C:extracellular region"/>
    <property type="evidence" value="ECO:0007669"/>
    <property type="project" value="UniProtKB-SubCell"/>
</dbReference>
<evidence type="ECO:0000256" key="8">
    <source>
        <dbReference type="ARBA" id="ARBA00023180"/>
    </source>
</evidence>
<reference evidence="16" key="1">
    <citation type="journal article" date="2015" name="Nat. Genet.">
        <title>The pineapple genome and the evolution of CAM photosynthesis.</title>
        <authorList>
            <person name="Ming R."/>
            <person name="VanBuren R."/>
            <person name="Wai C.M."/>
            <person name="Tang H."/>
            <person name="Schatz M.C."/>
            <person name="Bowers J.E."/>
            <person name="Lyons E."/>
            <person name="Wang M.L."/>
            <person name="Chen J."/>
            <person name="Biggers E."/>
            <person name="Zhang J."/>
            <person name="Huang L."/>
            <person name="Zhang L."/>
            <person name="Miao W."/>
            <person name="Zhang J."/>
            <person name="Ye Z."/>
            <person name="Miao C."/>
            <person name="Lin Z."/>
            <person name="Wang H."/>
            <person name="Zhou H."/>
            <person name="Yim W.C."/>
            <person name="Priest H.D."/>
            <person name="Zheng C."/>
            <person name="Woodhouse M."/>
            <person name="Edger P.P."/>
            <person name="Guyot R."/>
            <person name="Guo H.B."/>
            <person name="Guo H."/>
            <person name="Zheng G."/>
            <person name="Singh R."/>
            <person name="Sharma A."/>
            <person name="Min X."/>
            <person name="Zheng Y."/>
            <person name="Lee H."/>
            <person name="Gurtowski J."/>
            <person name="Sedlazeck F.J."/>
            <person name="Harkess A."/>
            <person name="McKain M.R."/>
            <person name="Liao Z."/>
            <person name="Fang J."/>
            <person name="Liu J."/>
            <person name="Zhang X."/>
            <person name="Zhang Q."/>
            <person name="Hu W."/>
            <person name="Qin Y."/>
            <person name="Wang K."/>
            <person name="Chen L.Y."/>
            <person name="Shirley N."/>
            <person name="Lin Y.R."/>
            <person name="Liu L.Y."/>
            <person name="Hernandez A.G."/>
            <person name="Wright C.L."/>
            <person name="Bulone V."/>
            <person name="Tuskan G.A."/>
            <person name="Heath K."/>
            <person name="Zee F."/>
            <person name="Moore P.H."/>
            <person name="Sunkar R."/>
            <person name="Leebens-Mack J.H."/>
            <person name="Mockler T."/>
            <person name="Bennetzen J.L."/>
            <person name="Freeling M."/>
            <person name="Sankoff D."/>
            <person name="Paterson A.H."/>
            <person name="Zhu X."/>
            <person name="Yang X."/>
            <person name="Smith J.A."/>
            <person name="Cushman J.C."/>
            <person name="Paull R.E."/>
            <person name="Yu Q."/>
        </authorList>
    </citation>
    <scope>NUCLEOTIDE SEQUENCE [LARGE SCALE GENOMIC DNA]</scope>
    <source>
        <strain evidence="16">cv. F153</strain>
    </source>
</reference>
<organism evidence="16 17">
    <name type="scientific">Ananas comosus</name>
    <name type="common">Pineapple</name>
    <name type="synonym">Ananas ananas</name>
    <dbReference type="NCBI Taxonomy" id="4615"/>
    <lineage>
        <taxon>Eukaryota</taxon>
        <taxon>Viridiplantae</taxon>
        <taxon>Streptophyta</taxon>
        <taxon>Embryophyta</taxon>
        <taxon>Tracheophyta</taxon>
        <taxon>Spermatophyta</taxon>
        <taxon>Magnoliopsida</taxon>
        <taxon>Liliopsida</taxon>
        <taxon>Poales</taxon>
        <taxon>Bromeliaceae</taxon>
        <taxon>Bromelioideae</taxon>
        <taxon>Ananas</taxon>
    </lineage>
</organism>
<keyword evidence="8" id="KW-0325">Glycoprotein</keyword>
<dbReference type="Gene3D" id="3.40.50.200">
    <property type="entry name" value="Peptidase S8/S53 domain"/>
    <property type="match status" value="1"/>
</dbReference>
<evidence type="ECO:0000313" key="17">
    <source>
        <dbReference type="RefSeq" id="XP_020084015.1"/>
    </source>
</evidence>
<evidence type="ECO:0000313" key="16">
    <source>
        <dbReference type="Proteomes" id="UP000515123"/>
    </source>
</evidence>
<dbReference type="Pfam" id="PF05922">
    <property type="entry name" value="Inhibitor_I9"/>
    <property type="match status" value="1"/>
</dbReference>
<keyword evidence="7 10" id="KW-0720">Serine protease</keyword>
<dbReference type="InterPro" id="IPR045051">
    <property type="entry name" value="SBT"/>
</dbReference>
<evidence type="ECO:0000256" key="2">
    <source>
        <dbReference type="ARBA" id="ARBA00011073"/>
    </source>
</evidence>
<dbReference type="InterPro" id="IPR000209">
    <property type="entry name" value="Peptidase_S8/S53_dom"/>
</dbReference>
<dbReference type="RefSeq" id="XP_020084015.1">
    <property type="nucleotide sequence ID" value="XM_020228426.1"/>
</dbReference>
<dbReference type="InterPro" id="IPR023827">
    <property type="entry name" value="Peptidase_S8_Asp-AS"/>
</dbReference>
<dbReference type="CDD" id="cd02120">
    <property type="entry name" value="PA_subtilisin_like"/>
    <property type="match status" value="1"/>
</dbReference>
<dbReference type="GO" id="GO:0006508">
    <property type="term" value="P:proteolysis"/>
    <property type="evidence" value="ECO:0007669"/>
    <property type="project" value="UniProtKB-KW"/>
</dbReference>
<comment type="similarity">
    <text evidence="2 10">Belongs to the peptidase S8 family.</text>
</comment>
<dbReference type="PANTHER" id="PTHR10795">
    <property type="entry name" value="PROPROTEIN CONVERTASE SUBTILISIN/KEXIN"/>
    <property type="match status" value="1"/>
</dbReference>
<feature type="active site" description="Charge relay system" evidence="9 10">
    <location>
        <position position="178"/>
    </location>
</feature>
<dbReference type="GeneID" id="109707273"/>
<evidence type="ECO:0000256" key="9">
    <source>
        <dbReference type="PIRSR" id="PIRSR615500-1"/>
    </source>
</evidence>
<keyword evidence="5 11" id="KW-0732">Signal</keyword>
<dbReference type="OrthoDB" id="749792at2759"/>
<keyword evidence="4 10" id="KW-0645">Protease</keyword>
<dbReference type="InterPro" id="IPR015500">
    <property type="entry name" value="Peptidase_S8_subtilisin-rel"/>
</dbReference>
<feature type="domain" description="PA" evidence="13">
    <location>
        <begin position="413"/>
        <end position="488"/>
    </location>
</feature>
<dbReference type="Gramene" id="Aco012022.1.mrna1">
    <property type="protein sequence ID" value="Aco012022.1.mrna1.cds1"/>
    <property type="gene ID" value="Aco012022.1.path1"/>
</dbReference>
<dbReference type="GO" id="GO:0004252">
    <property type="term" value="F:serine-type endopeptidase activity"/>
    <property type="evidence" value="ECO:0007669"/>
    <property type="project" value="UniProtKB-UniRule"/>
</dbReference>
<dbReference type="Proteomes" id="UP000515123">
    <property type="component" value="Linkage group 3"/>
</dbReference>
<evidence type="ECO:0000256" key="11">
    <source>
        <dbReference type="SAM" id="SignalP"/>
    </source>
</evidence>
<dbReference type="FunFam" id="3.50.30.30:FF:000005">
    <property type="entry name" value="subtilisin-like protease SBT1.5"/>
    <property type="match status" value="1"/>
</dbReference>
<evidence type="ECO:0000256" key="6">
    <source>
        <dbReference type="ARBA" id="ARBA00022801"/>
    </source>
</evidence>
<keyword evidence="3" id="KW-0964">Secreted</keyword>
<evidence type="ECO:0000256" key="4">
    <source>
        <dbReference type="ARBA" id="ARBA00022670"/>
    </source>
</evidence>
<feature type="domain" description="Peptidase S8/S53" evidence="12">
    <location>
        <begin position="169"/>
        <end position="610"/>
    </location>
</feature>
<dbReference type="InterPro" id="IPR034197">
    <property type="entry name" value="Peptidases_S8_3"/>
</dbReference>
<dbReference type="InterPro" id="IPR036852">
    <property type="entry name" value="Peptidase_S8/S53_dom_sf"/>
</dbReference>
<feature type="signal peptide" evidence="11">
    <location>
        <begin position="1"/>
        <end position="22"/>
    </location>
</feature>
<evidence type="ECO:0000256" key="5">
    <source>
        <dbReference type="ARBA" id="ARBA00022729"/>
    </source>
</evidence>
<comment type="subcellular location">
    <subcellularLocation>
        <location evidence="1">Secreted</location>
    </subcellularLocation>
</comment>
<feature type="active site" description="Charge relay system" evidence="9 10">
    <location>
        <position position="567"/>
    </location>
</feature>
<dbReference type="PRINTS" id="PR00723">
    <property type="entry name" value="SUBTILISIN"/>
</dbReference>
<accession>A0A6P5ES66</accession>
<reference evidence="17" key="2">
    <citation type="submission" date="2025-08" db="UniProtKB">
        <authorList>
            <consortium name="RefSeq"/>
        </authorList>
    </citation>
    <scope>IDENTIFICATION</scope>
    <source>
        <tissue evidence="17">Leaf</tissue>
    </source>
</reference>
<dbReference type="SUPFAM" id="SSF52743">
    <property type="entry name" value="Subtilisin-like"/>
    <property type="match status" value="1"/>
</dbReference>
<feature type="active site" description="Charge relay system" evidence="9 10">
    <location>
        <position position="242"/>
    </location>
</feature>
<gene>
    <name evidence="17" type="primary">LOC109707273</name>
</gene>
<dbReference type="Pfam" id="PF00082">
    <property type="entry name" value="Peptidase_S8"/>
    <property type="match status" value="1"/>
</dbReference>
<evidence type="ECO:0000259" key="14">
    <source>
        <dbReference type="Pfam" id="PF05922"/>
    </source>
</evidence>
<keyword evidence="6 10" id="KW-0378">Hydrolase</keyword>
<sequence length="783" mass="83421">MASPKVPLLLLLLVLCSSSFLSFLPSAVVVGQETRDGGDDELKRYLVLVRRPEGVAQLEEAGLNEGEADPAGWYSSLLSSVVPIVGLSSVDDNNNDAPGLHPRLIYSFQEITTGFGASLTEKELEAMKTKEWFLTAIPDRMYQLMTTHTPQFLGLRRRNRGVWNTSNMGEGVIIAVLDSGIAPDHPSFDDTGMPPPPARWKGRCDFKNGSATCNNKIIGARSFIDSKNKLQSRDAPFDIDGHGTHTASTAGGNFVRHANVFGQARGIAAGVAPRAHVAIYKVCEDDLCGGLDIACGMEAALCDGADILSLSLGGQSLPFWDDLTAVGAYGAIQKGVFVSCSGGNSGPDPKKLSNEAPWILTVAASTMDRQITSTVKLGNGIEFDGETLNQPRDFGQPMLPLVFAGAIGGSTNATSQCLNGTLDGVDIRGKIVLCERGGSGRTDKGNVVLAAGGAGMILMNGPNDGYSTLADPHVLPASHISYADGNKIKEYINSTASPTATFLFKGTRMRTPRSPAITSFSSRGPNKQSPGILKPDITGPGVSVLAAWPVPPVKTLTTRFNMISGTSMSAPHLSGVAALIKSAHPNWSPAAIKSAMMTTAYVTDRRGNPILDERRLPADYFALGSGHIDPQKALNPGLVYDIAPEDYISYLCGLGYSDIQLTSVVAPQSHASCAGVKNITEGELNYPSITVTLAATPPRSVRYIRTVTNVGEVPATYRPEIEVPEGVSVRVKPLMLQFSKVNQKKRFRIIFRRTGGVSGVVQGQLKWVSDKHVVRSPISIYLV</sequence>
<evidence type="ECO:0000259" key="15">
    <source>
        <dbReference type="Pfam" id="PF17766"/>
    </source>
</evidence>
<dbReference type="InterPro" id="IPR010259">
    <property type="entry name" value="S8pro/Inhibitor_I9"/>
</dbReference>